<dbReference type="Proteomes" id="UP000814033">
    <property type="component" value="Unassembled WGS sequence"/>
</dbReference>
<dbReference type="EMBL" id="MU275899">
    <property type="protein sequence ID" value="KAI0047719.1"/>
    <property type="molecule type" value="Genomic_DNA"/>
</dbReference>
<sequence>MNMSRLYRVEIHARHAQASAFCLPTPSTNPLTTKTYAAAPAVRPNCLTADDLAVMAFSRRRTLLGLRNANDGRKPSISAHCSWQMIAYPWILEATDRKAVEARPPLIAVTETSPAQNPSEPLSRSPSSFSTSIISNHSLLSGSSRRFVFAGIGRSGRIRISESDGASHQATFLNHCQRFDSRQHHYGPKTTTRQPRNSPFTLVEDVLRGFIQRRRAGVKSLRLSVRASMSIFPTLVPQPLTYPYVMQPVVGSHVKT</sequence>
<comment type="caution">
    <text evidence="1">The sequence shown here is derived from an EMBL/GenBank/DDBJ whole genome shotgun (WGS) entry which is preliminary data.</text>
</comment>
<organism evidence="1 2">
    <name type="scientific">Auriscalpium vulgare</name>
    <dbReference type="NCBI Taxonomy" id="40419"/>
    <lineage>
        <taxon>Eukaryota</taxon>
        <taxon>Fungi</taxon>
        <taxon>Dikarya</taxon>
        <taxon>Basidiomycota</taxon>
        <taxon>Agaricomycotina</taxon>
        <taxon>Agaricomycetes</taxon>
        <taxon>Russulales</taxon>
        <taxon>Auriscalpiaceae</taxon>
        <taxon>Auriscalpium</taxon>
    </lineage>
</organism>
<reference evidence="1" key="1">
    <citation type="submission" date="2021-02" db="EMBL/GenBank/DDBJ databases">
        <authorList>
            <consortium name="DOE Joint Genome Institute"/>
            <person name="Ahrendt S."/>
            <person name="Looney B.P."/>
            <person name="Miyauchi S."/>
            <person name="Morin E."/>
            <person name="Drula E."/>
            <person name="Courty P.E."/>
            <person name="Chicoki N."/>
            <person name="Fauchery L."/>
            <person name="Kohler A."/>
            <person name="Kuo A."/>
            <person name="Labutti K."/>
            <person name="Pangilinan J."/>
            <person name="Lipzen A."/>
            <person name="Riley R."/>
            <person name="Andreopoulos W."/>
            <person name="He G."/>
            <person name="Johnson J."/>
            <person name="Barry K.W."/>
            <person name="Grigoriev I.V."/>
            <person name="Nagy L."/>
            <person name="Hibbett D."/>
            <person name="Henrissat B."/>
            <person name="Matheny P.B."/>
            <person name="Labbe J."/>
            <person name="Martin F."/>
        </authorList>
    </citation>
    <scope>NUCLEOTIDE SEQUENCE</scope>
    <source>
        <strain evidence="1">FP105234-sp</strain>
    </source>
</reference>
<accession>A0ACB8RU22</accession>
<gene>
    <name evidence="1" type="ORF">FA95DRAFT_1198215</name>
</gene>
<evidence type="ECO:0000313" key="2">
    <source>
        <dbReference type="Proteomes" id="UP000814033"/>
    </source>
</evidence>
<keyword evidence="2" id="KW-1185">Reference proteome</keyword>
<reference evidence="1" key="2">
    <citation type="journal article" date="2022" name="New Phytol.">
        <title>Evolutionary transition to the ectomycorrhizal habit in the genomes of a hyperdiverse lineage of mushroom-forming fungi.</title>
        <authorList>
            <person name="Looney B."/>
            <person name="Miyauchi S."/>
            <person name="Morin E."/>
            <person name="Drula E."/>
            <person name="Courty P.E."/>
            <person name="Kohler A."/>
            <person name="Kuo A."/>
            <person name="LaButti K."/>
            <person name="Pangilinan J."/>
            <person name="Lipzen A."/>
            <person name="Riley R."/>
            <person name="Andreopoulos W."/>
            <person name="He G."/>
            <person name="Johnson J."/>
            <person name="Nolan M."/>
            <person name="Tritt A."/>
            <person name="Barry K.W."/>
            <person name="Grigoriev I.V."/>
            <person name="Nagy L.G."/>
            <person name="Hibbett D."/>
            <person name="Henrissat B."/>
            <person name="Matheny P.B."/>
            <person name="Labbe J."/>
            <person name="Martin F.M."/>
        </authorList>
    </citation>
    <scope>NUCLEOTIDE SEQUENCE</scope>
    <source>
        <strain evidence="1">FP105234-sp</strain>
    </source>
</reference>
<evidence type="ECO:0000313" key="1">
    <source>
        <dbReference type="EMBL" id="KAI0047719.1"/>
    </source>
</evidence>
<name>A0ACB8RU22_9AGAM</name>
<proteinExistence type="predicted"/>
<protein>
    <submittedName>
        <fullName evidence="1">Uncharacterized protein</fullName>
    </submittedName>
</protein>